<dbReference type="EMBL" id="JASCZI010031085">
    <property type="protein sequence ID" value="MED6125900.1"/>
    <property type="molecule type" value="Genomic_DNA"/>
</dbReference>
<protein>
    <submittedName>
        <fullName evidence="1">Uncharacterized protein</fullName>
    </submittedName>
</protein>
<evidence type="ECO:0000313" key="2">
    <source>
        <dbReference type="Proteomes" id="UP001341840"/>
    </source>
</evidence>
<sequence>MRTRRDLMRMHPPFSATWSPSFDASVYTPTTLVRMHNGAGSTHFQVWSSVLVYCHGLKCADNLSYWSLGARMGGAGFSSDAVNTMSLQITGRPQQREFDGLFEFTEYLGLTLLSIPRTFG</sequence>
<reference evidence="1 2" key="1">
    <citation type="journal article" date="2023" name="Plants (Basel)">
        <title>Bridging the Gap: Combining Genomics and Transcriptomics Approaches to Understand Stylosanthes scabra, an Orphan Legume from the Brazilian Caatinga.</title>
        <authorList>
            <person name="Ferreira-Neto J.R.C."/>
            <person name="da Silva M.D."/>
            <person name="Binneck E."/>
            <person name="de Melo N.F."/>
            <person name="da Silva R.H."/>
            <person name="de Melo A.L.T.M."/>
            <person name="Pandolfi V."/>
            <person name="Bustamante F.O."/>
            <person name="Brasileiro-Vidal A.C."/>
            <person name="Benko-Iseppon A.M."/>
        </authorList>
    </citation>
    <scope>NUCLEOTIDE SEQUENCE [LARGE SCALE GENOMIC DNA]</scope>
    <source>
        <tissue evidence="1">Leaves</tissue>
    </source>
</reference>
<keyword evidence="2" id="KW-1185">Reference proteome</keyword>
<gene>
    <name evidence="1" type="ORF">PIB30_073036</name>
</gene>
<dbReference type="Proteomes" id="UP001341840">
    <property type="component" value="Unassembled WGS sequence"/>
</dbReference>
<accession>A0ABU6RPQ5</accession>
<organism evidence="1 2">
    <name type="scientific">Stylosanthes scabra</name>
    <dbReference type="NCBI Taxonomy" id="79078"/>
    <lineage>
        <taxon>Eukaryota</taxon>
        <taxon>Viridiplantae</taxon>
        <taxon>Streptophyta</taxon>
        <taxon>Embryophyta</taxon>
        <taxon>Tracheophyta</taxon>
        <taxon>Spermatophyta</taxon>
        <taxon>Magnoliopsida</taxon>
        <taxon>eudicotyledons</taxon>
        <taxon>Gunneridae</taxon>
        <taxon>Pentapetalae</taxon>
        <taxon>rosids</taxon>
        <taxon>fabids</taxon>
        <taxon>Fabales</taxon>
        <taxon>Fabaceae</taxon>
        <taxon>Papilionoideae</taxon>
        <taxon>50 kb inversion clade</taxon>
        <taxon>dalbergioids sensu lato</taxon>
        <taxon>Dalbergieae</taxon>
        <taxon>Pterocarpus clade</taxon>
        <taxon>Stylosanthes</taxon>
    </lineage>
</organism>
<proteinExistence type="predicted"/>
<comment type="caution">
    <text evidence="1">The sequence shown here is derived from an EMBL/GenBank/DDBJ whole genome shotgun (WGS) entry which is preliminary data.</text>
</comment>
<name>A0ABU6RPQ5_9FABA</name>
<evidence type="ECO:0000313" key="1">
    <source>
        <dbReference type="EMBL" id="MED6125900.1"/>
    </source>
</evidence>